<accession>A0A2I0J7R7</accession>
<organism evidence="1 2">
    <name type="scientific">Punica granatum</name>
    <name type="common">Pomegranate</name>
    <dbReference type="NCBI Taxonomy" id="22663"/>
    <lineage>
        <taxon>Eukaryota</taxon>
        <taxon>Viridiplantae</taxon>
        <taxon>Streptophyta</taxon>
        <taxon>Embryophyta</taxon>
        <taxon>Tracheophyta</taxon>
        <taxon>Spermatophyta</taxon>
        <taxon>Magnoliopsida</taxon>
        <taxon>eudicotyledons</taxon>
        <taxon>Gunneridae</taxon>
        <taxon>Pentapetalae</taxon>
        <taxon>rosids</taxon>
        <taxon>malvids</taxon>
        <taxon>Myrtales</taxon>
        <taxon>Lythraceae</taxon>
        <taxon>Punica</taxon>
    </lineage>
</organism>
<dbReference type="Proteomes" id="UP000233551">
    <property type="component" value="Unassembled WGS sequence"/>
</dbReference>
<name>A0A2I0J7R7_PUNGR</name>
<reference evidence="1 2" key="1">
    <citation type="submission" date="2017-11" db="EMBL/GenBank/DDBJ databases">
        <title>De-novo sequencing of pomegranate (Punica granatum L.) genome.</title>
        <authorList>
            <person name="Akparov Z."/>
            <person name="Amiraslanov A."/>
            <person name="Hajiyeva S."/>
            <person name="Abbasov M."/>
            <person name="Kaur K."/>
            <person name="Hamwieh A."/>
            <person name="Solovyev V."/>
            <person name="Salamov A."/>
            <person name="Braich B."/>
            <person name="Kosarev P."/>
            <person name="Mahmoud A."/>
            <person name="Hajiyev E."/>
            <person name="Babayeva S."/>
            <person name="Izzatullayeva V."/>
            <person name="Mammadov A."/>
            <person name="Mammadov A."/>
            <person name="Sharifova S."/>
            <person name="Ojaghi J."/>
            <person name="Eynullazada K."/>
            <person name="Bayramov B."/>
            <person name="Abdulazimova A."/>
            <person name="Shahmuradov I."/>
        </authorList>
    </citation>
    <scope>NUCLEOTIDE SEQUENCE [LARGE SCALE GENOMIC DNA]</scope>
    <source>
        <strain evidence="2">cv. AG2017</strain>
        <tissue evidence="1">Leaf</tissue>
    </source>
</reference>
<evidence type="ECO:0000313" key="1">
    <source>
        <dbReference type="EMBL" id="PKI52292.1"/>
    </source>
</evidence>
<gene>
    <name evidence="1" type="ORF">CRG98_027316</name>
</gene>
<evidence type="ECO:0000313" key="2">
    <source>
        <dbReference type="Proteomes" id="UP000233551"/>
    </source>
</evidence>
<dbReference type="EMBL" id="PGOL01001942">
    <property type="protein sequence ID" value="PKI52292.1"/>
    <property type="molecule type" value="Genomic_DNA"/>
</dbReference>
<keyword evidence="2" id="KW-1185">Reference proteome</keyword>
<sequence length="116" mass="12449">MTAQSAELASGKAQSFLSSKAGFQQLDRNAVHLANPPSKRSCTPQVHWVGVFEPCSSFGMRPVHVANPSGQSRLLFCTGVNPLRANPDYFFAPGSIPFGSIPTTFLHRGQFPSGQS</sequence>
<proteinExistence type="predicted"/>
<comment type="caution">
    <text evidence="1">The sequence shown here is derived from an EMBL/GenBank/DDBJ whole genome shotgun (WGS) entry which is preliminary data.</text>
</comment>
<protein>
    <submittedName>
        <fullName evidence="1">Uncharacterized protein</fullName>
    </submittedName>
</protein>
<dbReference type="AlphaFoldDB" id="A0A2I0J7R7"/>